<keyword evidence="4" id="KW-0233">DNA recombination</keyword>
<dbReference type="EMBL" id="WEKT01000025">
    <property type="protein sequence ID" value="MZI94234.1"/>
    <property type="molecule type" value="Genomic_DNA"/>
</dbReference>
<dbReference type="InterPro" id="IPR050808">
    <property type="entry name" value="Phage_Integrase"/>
</dbReference>
<dbReference type="CDD" id="cd00801">
    <property type="entry name" value="INT_P4_C"/>
    <property type="match status" value="1"/>
</dbReference>
<dbReference type="GO" id="GO:0003677">
    <property type="term" value="F:DNA binding"/>
    <property type="evidence" value="ECO:0007669"/>
    <property type="project" value="UniProtKB-KW"/>
</dbReference>
<sequence>MAISDSKLKALNGKKHEKAPIKMADRDGLTVYHRKTGTLSFVFRYRYNGKQQNLSLGTYPLMSLSEARQQAVECKKLLAGGQDPKLERLLEKEKILQAVTVKQALDYWIDNYAAKNRSNHEKHRAQFEKHVYPYIGNIPLDKCETRHWVKVFDDITNGKHHRAAPKASGYILQNAKQALKYCRNRQFAKSNALDDLNITDVAEHQQKKDRVLSWAELLDVLYWTTSLRANWYYKNLVYLLIVFGCRTQELRLSTVDEWDLNEMVWTVPKRHSKTGSEIKRPIPVSIKPYIEELLEDTNAGELLLGTMKRPEAVSGYGRTLWKLLGHNAPWTLHDLRRTFATMMNDLGIEPYIVEQLLGHALAGVMAVYNHSHHLEKKRIALDSWVAKLHEEHEDAKILEIKEWKK</sequence>
<evidence type="ECO:0000313" key="6">
    <source>
        <dbReference type="EMBL" id="MZI94234.1"/>
    </source>
</evidence>
<dbReference type="PANTHER" id="PTHR30629:SF2">
    <property type="entry name" value="PROPHAGE INTEGRASE INTS-RELATED"/>
    <property type="match status" value="1"/>
</dbReference>
<feature type="domain" description="Tyr recombinase" evidence="5">
    <location>
        <begin position="204"/>
        <end position="381"/>
    </location>
</feature>
<evidence type="ECO:0000256" key="3">
    <source>
        <dbReference type="ARBA" id="ARBA00023125"/>
    </source>
</evidence>
<comment type="caution">
    <text evidence="6">The sequence shown here is derived from an EMBL/GenBank/DDBJ whole genome shotgun (WGS) entry which is preliminary data.</text>
</comment>
<keyword evidence="3" id="KW-0238">DNA-binding</keyword>
<dbReference type="Gene3D" id="1.10.443.10">
    <property type="entry name" value="Intergrase catalytic core"/>
    <property type="match status" value="1"/>
</dbReference>
<dbReference type="Proteomes" id="UP000462621">
    <property type="component" value="Unassembled WGS sequence"/>
</dbReference>
<protein>
    <submittedName>
        <fullName evidence="6">DUF4102 domain-containing protein</fullName>
    </submittedName>
</protein>
<evidence type="ECO:0000259" key="5">
    <source>
        <dbReference type="PROSITE" id="PS51898"/>
    </source>
</evidence>
<evidence type="ECO:0000256" key="1">
    <source>
        <dbReference type="ARBA" id="ARBA00008857"/>
    </source>
</evidence>
<dbReference type="RefSeq" id="WP_161156447.1">
    <property type="nucleotide sequence ID" value="NZ_WEKT01000025.1"/>
</dbReference>
<accession>A0A7X4LLS1</accession>
<dbReference type="InterPro" id="IPR038488">
    <property type="entry name" value="Integrase_DNA-bd_sf"/>
</dbReference>
<dbReference type="AlphaFoldDB" id="A0A7X4LLS1"/>
<keyword evidence="7" id="KW-1185">Reference proteome</keyword>
<evidence type="ECO:0000313" key="7">
    <source>
        <dbReference type="Proteomes" id="UP000462621"/>
    </source>
</evidence>
<name>A0A7X4LLS1_9VIBR</name>
<keyword evidence="2" id="KW-0229">DNA integration</keyword>
<dbReference type="InterPro" id="IPR013762">
    <property type="entry name" value="Integrase-like_cat_sf"/>
</dbReference>
<dbReference type="Gene3D" id="1.10.150.130">
    <property type="match status" value="1"/>
</dbReference>
<dbReference type="Gene3D" id="3.30.160.390">
    <property type="entry name" value="Integrase, DNA-binding domain"/>
    <property type="match status" value="1"/>
</dbReference>
<dbReference type="PROSITE" id="PS51898">
    <property type="entry name" value="TYR_RECOMBINASE"/>
    <property type="match status" value="1"/>
</dbReference>
<organism evidence="6 7">
    <name type="scientific">Vibrio eleionomae</name>
    <dbReference type="NCBI Taxonomy" id="2653505"/>
    <lineage>
        <taxon>Bacteria</taxon>
        <taxon>Pseudomonadati</taxon>
        <taxon>Pseudomonadota</taxon>
        <taxon>Gammaproteobacteria</taxon>
        <taxon>Vibrionales</taxon>
        <taxon>Vibrionaceae</taxon>
        <taxon>Vibrio</taxon>
    </lineage>
</organism>
<reference evidence="6 7" key="1">
    <citation type="submission" date="2019-10" db="EMBL/GenBank/DDBJ databases">
        <title>Vibrio sp. nov. isolated from a shrimp pond.</title>
        <authorList>
            <person name="Gomez-Gil B."/>
            <person name="Enciso-Ibarra J."/>
            <person name="Enciso-Ibarra K."/>
            <person name="Bolan-Mejia C."/>
        </authorList>
    </citation>
    <scope>NUCLEOTIDE SEQUENCE [LARGE SCALE GENOMIC DNA]</scope>
    <source>
        <strain evidence="6 7">CAIM 722</strain>
    </source>
</reference>
<dbReference type="GO" id="GO:0006310">
    <property type="term" value="P:DNA recombination"/>
    <property type="evidence" value="ECO:0007669"/>
    <property type="project" value="UniProtKB-KW"/>
</dbReference>
<gene>
    <name evidence="6" type="ORF">F9817_13625</name>
</gene>
<dbReference type="Pfam" id="PF00589">
    <property type="entry name" value="Phage_integrase"/>
    <property type="match status" value="1"/>
</dbReference>
<comment type="similarity">
    <text evidence="1">Belongs to the 'phage' integrase family.</text>
</comment>
<dbReference type="PANTHER" id="PTHR30629">
    <property type="entry name" value="PROPHAGE INTEGRASE"/>
    <property type="match status" value="1"/>
</dbReference>
<dbReference type="Pfam" id="PF13356">
    <property type="entry name" value="Arm-DNA-bind_3"/>
    <property type="match status" value="1"/>
</dbReference>
<proteinExistence type="inferred from homology"/>
<dbReference type="InterPro" id="IPR010998">
    <property type="entry name" value="Integrase_recombinase_N"/>
</dbReference>
<dbReference type="InterPro" id="IPR025166">
    <property type="entry name" value="Integrase_DNA_bind_dom"/>
</dbReference>
<dbReference type="InterPro" id="IPR011010">
    <property type="entry name" value="DNA_brk_join_enz"/>
</dbReference>
<evidence type="ECO:0000256" key="4">
    <source>
        <dbReference type="ARBA" id="ARBA00023172"/>
    </source>
</evidence>
<dbReference type="GO" id="GO:0015074">
    <property type="term" value="P:DNA integration"/>
    <property type="evidence" value="ECO:0007669"/>
    <property type="project" value="UniProtKB-KW"/>
</dbReference>
<dbReference type="InterPro" id="IPR002104">
    <property type="entry name" value="Integrase_catalytic"/>
</dbReference>
<dbReference type="SUPFAM" id="SSF56349">
    <property type="entry name" value="DNA breaking-rejoining enzymes"/>
    <property type="match status" value="1"/>
</dbReference>
<evidence type="ECO:0000256" key="2">
    <source>
        <dbReference type="ARBA" id="ARBA00022908"/>
    </source>
</evidence>